<dbReference type="Pfam" id="PF01535">
    <property type="entry name" value="PPR"/>
    <property type="match status" value="2"/>
</dbReference>
<dbReference type="GO" id="GO:0003723">
    <property type="term" value="F:RNA binding"/>
    <property type="evidence" value="ECO:0007669"/>
    <property type="project" value="InterPro"/>
</dbReference>
<dbReference type="AlphaFoldDB" id="A0A5A7REP5"/>
<feature type="repeat" description="PPR" evidence="2">
    <location>
        <begin position="173"/>
        <end position="207"/>
    </location>
</feature>
<proteinExistence type="predicted"/>
<comment type="caution">
    <text evidence="3">The sequence shown here is derived from an EMBL/GenBank/DDBJ whole genome shotgun (WGS) entry which is preliminary data.</text>
</comment>
<accession>A0A5A7REP5</accession>
<dbReference type="FunFam" id="1.25.40.10:FF:000242">
    <property type="entry name" value="Pentatricopeptide repeat-containing protein"/>
    <property type="match status" value="1"/>
</dbReference>
<dbReference type="Pfam" id="PF20431">
    <property type="entry name" value="E_motif"/>
    <property type="match status" value="1"/>
</dbReference>
<feature type="repeat" description="PPR" evidence="2">
    <location>
        <begin position="208"/>
        <end position="238"/>
    </location>
</feature>
<evidence type="ECO:0000256" key="1">
    <source>
        <dbReference type="ARBA" id="ARBA00022737"/>
    </source>
</evidence>
<organism evidence="3 4">
    <name type="scientific">Striga asiatica</name>
    <name type="common">Asiatic witchweed</name>
    <name type="synonym">Buchnera asiatica</name>
    <dbReference type="NCBI Taxonomy" id="4170"/>
    <lineage>
        <taxon>Eukaryota</taxon>
        <taxon>Viridiplantae</taxon>
        <taxon>Streptophyta</taxon>
        <taxon>Embryophyta</taxon>
        <taxon>Tracheophyta</taxon>
        <taxon>Spermatophyta</taxon>
        <taxon>Magnoliopsida</taxon>
        <taxon>eudicotyledons</taxon>
        <taxon>Gunneridae</taxon>
        <taxon>Pentapetalae</taxon>
        <taxon>asterids</taxon>
        <taxon>lamiids</taxon>
        <taxon>Lamiales</taxon>
        <taxon>Orobanchaceae</taxon>
        <taxon>Buchnereae</taxon>
        <taxon>Striga</taxon>
    </lineage>
</organism>
<feature type="repeat" description="PPR" evidence="2">
    <location>
        <begin position="280"/>
        <end position="310"/>
    </location>
</feature>
<reference evidence="4" key="1">
    <citation type="journal article" date="2019" name="Curr. Biol.">
        <title>Genome Sequence of Striga asiatica Provides Insight into the Evolution of Plant Parasitism.</title>
        <authorList>
            <person name="Yoshida S."/>
            <person name="Kim S."/>
            <person name="Wafula E.K."/>
            <person name="Tanskanen J."/>
            <person name="Kim Y.M."/>
            <person name="Honaas L."/>
            <person name="Yang Z."/>
            <person name="Spallek T."/>
            <person name="Conn C.E."/>
            <person name="Ichihashi Y."/>
            <person name="Cheong K."/>
            <person name="Cui S."/>
            <person name="Der J.P."/>
            <person name="Gundlach H."/>
            <person name="Jiao Y."/>
            <person name="Hori C."/>
            <person name="Ishida J.K."/>
            <person name="Kasahara H."/>
            <person name="Kiba T."/>
            <person name="Kim M.S."/>
            <person name="Koo N."/>
            <person name="Laohavisit A."/>
            <person name="Lee Y.H."/>
            <person name="Lumba S."/>
            <person name="McCourt P."/>
            <person name="Mortimer J.C."/>
            <person name="Mutuku J.M."/>
            <person name="Nomura T."/>
            <person name="Sasaki-Sekimoto Y."/>
            <person name="Seto Y."/>
            <person name="Wang Y."/>
            <person name="Wakatake T."/>
            <person name="Sakakibara H."/>
            <person name="Demura T."/>
            <person name="Yamaguchi S."/>
            <person name="Yoneyama K."/>
            <person name="Manabe R.I."/>
            <person name="Nelson D.C."/>
            <person name="Schulman A.H."/>
            <person name="Timko M.P."/>
            <person name="dePamphilis C.W."/>
            <person name="Choi D."/>
            <person name="Shirasu K."/>
        </authorList>
    </citation>
    <scope>NUCLEOTIDE SEQUENCE [LARGE SCALE GENOMIC DNA]</scope>
    <source>
        <strain evidence="4">cv. UVA1</strain>
    </source>
</reference>
<dbReference type="InterPro" id="IPR011990">
    <property type="entry name" value="TPR-like_helical_dom_sf"/>
</dbReference>
<keyword evidence="1" id="KW-0677">Repeat</keyword>
<dbReference type="InterPro" id="IPR046848">
    <property type="entry name" value="E_motif"/>
</dbReference>
<evidence type="ECO:0000256" key="2">
    <source>
        <dbReference type="PROSITE-ProRule" id="PRU00708"/>
    </source>
</evidence>
<feature type="repeat" description="PPR" evidence="2">
    <location>
        <begin position="311"/>
        <end position="345"/>
    </location>
</feature>
<protein>
    <submittedName>
        <fullName evidence="3">Pentatricopeptide repeat-containing protein</fullName>
    </submittedName>
</protein>
<dbReference type="PROSITE" id="PS51375">
    <property type="entry name" value="PPR"/>
    <property type="match status" value="4"/>
</dbReference>
<sequence>MARGGSPTVERRLLSLLHGGHTRSRLREIHGHLFRHDLQHSNKLLSHFVSVCASLDRMPYAARVFRQSPNPSILLFNAVVRGHSLRGPFLDSITAYSTMKRRGIRPDEFTLASLHKACANLRHLTLGLGVHKETLALGYHRFLPVRVGLLELLVQCEKMPEALKLFDEMPQREAIVWNLMILGFSKNGDLEKGLDFFRRMEIMGCERTTITWNTMISCLAQGNRDEDALKLFREMTMMLDCTPDEATLAVILPTCARLGKTGIGKWVHSYAESSGLARKSMQVGNSLLDFYSKCGDIKQALELFERMPRKNVISYNTMILGLGLNGECKRGIELFEEMKASGGINPNDSTYVGVLTCCVHAGLVQMGRDIFGSILEPKVEHYGCMVDLLGRVGCVREAYDLIRGMAVVEPSAAVWSALLSGCRAKSGEKEIAEHALNELIKLEPWNSGNYVLLSNMYAERGVWSGVEEVRARMRENCVEKTVGQSVVE</sequence>
<evidence type="ECO:0000313" key="3">
    <source>
        <dbReference type="EMBL" id="GER55437.1"/>
    </source>
</evidence>
<dbReference type="Proteomes" id="UP000325081">
    <property type="component" value="Unassembled WGS sequence"/>
</dbReference>
<dbReference type="SUPFAM" id="SSF48452">
    <property type="entry name" value="TPR-like"/>
    <property type="match status" value="1"/>
</dbReference>
<keyword evidence="4" id="KW-1185">Reference proteome</keyword>
<dbReference type="Pfam" id="PF13041">
    <property type="entry name" value="PPR_2"/>
    <property type="match status" value="2"/>
</dbReference>
<dbReference type="InterPro" id="IPR002885">
    <property type="entry name" value="PPR_rpt"/>
</dbReference>
<gene>
    <name evidence="3" type="ORF">STAS_33085</name>
</gene>
<dbReference type="Gene3D" id="1.25.40.10">
    <property type="entry name" value="Tetratricopeptide repeat domain"/>
    <property type="match status" value="3"/>
</dbReference>
<name>A0A5A7REP5_STRAF</name>
<evidence type="ECO:0000313" key="4">
    <source>
        <dbReference type="Proteomes" id="UP000325081"/>
    </source>
</evidence>
<dbReference type="NCBIfam" id="TIGR00756">
    <property type="entry name" value="PPR"/>
    <property type="match status" value="4"/>
</dbReference>
<dbReference type="PANTHER" id="PTHR47926:SF540">
    <property type="entry name" value="PENTATRICOPEPTIDE REPEAT-CONTAINING PROTEIN"/>
    <property type="match status" value="1"/>
</dbReference>
<dbReference type="EMBL" id="BKCP01011737">
    <property type="protein sequence ID" value="GER55437.1"/>
    <property type="molecule type" value="Genomic_DNA"/>
</dbReference>
<dbReference type="InterPro" id="IPR046960">
    <property type="entry name" value="PPR_At4g14850-like_plant"/>
</dbReference>
<dbReference type="GO" id="GO:0009451">
    <property type="term" value="P:RNA modification"/>
    <property type="evidence" value="ECO:0007669"/>
    <property type="project" value="InterPro"/>
</dbReference>
<dbReference type="OrthoDB" id="185373at2759"/>
<dbReference type="PANTHER" id="PTHR47926">
    <property type="entry name" value="PENTATRICOPEPTIDE REPEAT-CONTAINING PROTEIN"/>
    <property type="match status" value="1"/>
</dbReference>